<dbReference type="GO" id="GO:0008233">
    <property type="term" value="F:peptidase activity"/>
    <property type="evidence" value="ECO:0007669"/>
    <property type="project" value="UniProtKB-KW"/>
</dbReference>
<dbReference type="PANTHER" id="PTHR11010">
    <property type="entry name" value="PROTEASE S28 PRO-X CARBOXYPEPTIDASE-RELATED"/>
    <property type="match status" value="1"/>
</dbReference>
<dbReference type="AlphaFoldDB" id="A0ABD6EPM3"/>
<comment type="similarity">
    <text evidence="1">Belongs to the peptidase S28 family.</text>
</comment>
<sequence>MVMQQCASGPPNDFFWKDCPFTIKDAIERCKKDFGKIGYGGALMRSHWIIANYGNRYPTATNIIFSNGYLDPWSGGGWSLTPKTVGSLVSIIIEDGAHHYDLRGSHPKDTEAVKEARRLEKAYVIEWLEEARTKKRAA</sequence>
<evidence type="ECO:0000256" key="2">
    <source>
        <dbReference type="ARBA" id="ARBA00022670"/>
    </source>
</evidence>
<evidence type="ECO:0000256" key="3">
    <source>
        <dbReference type="ARBA" id="ARBA00022729"/>
    </source>
</evidence>
<dbReference type="InterPro" id="IPR029058">
    <property type="entry name" value="AB_hydrolase_fold"/>
</dbReference>
<keyword evidence="7" id="KW-1185">Reference proteome</keyword>
<evidence type="ECO:0000313" key="7">
    <source>
        <dbReference type="Proteomes" id="UP001608902"/>
    </source>
</evidence>
<dbReference type="InterPro" id="IPR008758">
    <property type="entry name" value="Peptidase_S28"/>
</dbReference>
<keyword evidence="4" id="KW-0378">Hydrolase</keyword>
<evidence type="ECO:0000256" key="5">
    <source>
        <dbReference type="ARBA" id="ARBA00023180"/>
    </source>
</evidence>
<organism evidence="6 7">
    <name type="scientific">Gnathostoma spinigerum</name>
    <dbReference type="NCBI Taxonomy" id="75299"/>
    <lineage>
        <taxon>Eukaryota</taxon>
        <taxon>Metazoa</taxon>
        <taxon>Ecdysozoa</taxon>
        <taxon>Nematoda</taxon>
        <taxon>Chromadorea</taxon>
        <taxon>Rhabditida</taxon>
        <taxon>Spirurina</taxon>
        <taxon>Gnathostomatomorpha</taxon>
        <taxon>Gnathostomatoidea</taxon>
        <taxon>Gnathostomatidae</taxon>
        <taxon>Gnathostoma</taxon>
    </lineage>
</organism>
<keyword evidence="5" id="KW-0325">Glycoprotein</keyword>
<proteinExistence type="inferred from homology"/>
<dbReference type="EMBL" id="JBGFUD010007883">
    <property type="protein sequence ID" value="MFH4981786.1"/>
    <property type="molecule type" value="Genomic_DNA"/>
</dbReference>
<keyword evidence="3" id="KW-0732">Signal</keyword>
<evidence type="ECO:0000256" key="4">
    <source>
        <dbReference type="ARBA" id="ARBA00022801"/>
    </source>
</evidence>
<gene>
    <name evidence="6" type="ORF">AB6A40_008495</name>
</gene>
<comment type="caution">
    <text evidence="6">The sequence shown here is derived from an EMBL/GenBank/DDBJ whole genome shotgun (WGS) entry which is preliminary data.</text>
</comment>
<dbReference type="GO" id="GO:0006508">
    <property type="term" value="P:proteolysis"/>
    <property type="evidence" value="ECO:0007669"/>
    <property type="project" value="UniProtKB-KW"/>
</dbReference>
<evidence type="ECO:0000313" key="6">
    <source>
        <dbReference type="EMBL" id="MFH4981786.1"/>
    </source>
</evidence>
<evidence type="ECO:0000256" key="1">
    <source>
        <dbReference type="ARBA" id="ARBA00011079"/>
    </source>
</evidence>
<dbReference type="Proteomes" id="UP001608902">
    <property type="component" value="Unassembled WGS sequence"/>
</dbReference>
<dbReference type="Gene3D" id="3.40.50.1820">
    <property type="entry name" value="alpha/beta hydrolase"/>
    <property type="match status" value="1"/>
</dbReference>
<keyword evidence="2" id="KW-0645">Protease</keyword>
<reference evidence="6 7" key="1">
    <citation type="submission" date="2024-08" db="EMBL/GenBank/DDBJ databases">
        <title>Gnathostoma spinigerum genome.</title>
        <authorList>
            <person name="Gonzalez-Bertolin B."/>
            <person name="Monzon S."/>
            <person name="Zaballos A."/>
            <person name="Jimenez P."/>
            <person name="Dekumyoy P."/>
            <person name="Varona S."/>
            <person name="Cuesta I."/>
            <person name="Sumanam S."/>
            <person name="Adisakwattana P."/>
            <person name="Gasser R.B."/>
            <person name="Hernandez-Gonzalez A."/>
            <person name="Young N.D."/>
            <person name="Perteguer M.J."/>
        </authorList>
    </citation>
    <scope>NUCLEOTIDE SEQUENCE [LARGE SCALE GENOMIC DNA]</scope>
    <source>
        <strain evidence="6">AL3</strain>
        <tissue evidence="6">Liver</tissue>
    </source>
</reference>
<protein>
    <submittedName>
        <fullName evidence="6">Uncharacterized protein</fullName>
    </submittedName>
</protein>
<dbReference type="Pfam" id="PF05577">
    <property type="entry name" value="Peptidase_S28"/>
    <property type="match status" value="1"/>
</dbReference>
<accession>A0ABD6EPM3</accession>
<dbReference type="PANTHER" id="PTHR11010:SF38">
    <property type="entry name" value="LYSOSOMAL PRO-X CARBOXYPEPTIDASE"/>
    <property type="match status" value="1"/>
</dbReference>
<name>A0ABD6EPM3_9BILA</name>